<dbReference type="InterPro" id="IPR020827">
    <property type="entry name" value="Asparaginase/glutaminase_AS1"/>
</dbReference>
<reference evidence="9 10" key="1">
    <citation type="submission" date="2018-03" db="EMBL/GenBank/DDBJ databases">
        <title>Genome sequencing of Simplicispira sp.</title>
        <authorList>
            <person name="Kim S.-J."/>
            <person name="Heo J."/>
            <person name="Kwon S.-W."/>
        </authorList>
    </citation>
    <scope>NUCLEOTIDE SEQUENCE [LARGE SCALE GENOMIC DNA]</scope>
    <source>
        <strain evidence="9 10">SC1-8</strain>
    </source>
</reference>
<dbReference type="CDD" id="cd08964">
    <property type="entry name" value="L-asparaginase_II"/>
    <property type="match status" value="1"/>
</dbReference>
<evidence type="ECO:0000259" key="7">
    <source>
        <dbReference type="Pfam" id="PF00710"/>
    </source>
</evidence>
<dbReference type="SUPFAM" id="SSF53774">
    <property type="entry name" value="Glutaminase/Asparaginase"/>
    <property type="match status" value="1"/>
</dbReference>
<feature type="binding site" evidence="4">
    <location>
        <begin position="98"/>
        <end position="99"/>
    </location>
    <ligand>
        <name>substrate</name>
    </ligand>
</feature>
<feature type="active site" evidence="6">
    <location>
        <position position="98"/>
    </location>
</feature>
<gene>
    <name evidence="9" type="ORF">C6571_15550</name>
</gene>
<sequence>MQVIGTKIVVLGTGGTIAGSSARAGDNVGYRAGERTVQSLLDALPVAQGQPPLAWVAEQIAQIDSKDADASFWSQLHARCREHLQDERVRGIVVAHGTDTLEETAWLLAETLPATKPLVLTCAMRPATAASPDGPQNLLDAVALASDARALGVSVVCAGAVHAPRHVQKMSPYRVDAFGSGDAGPTGWMEEGRLRLVHPWPPARSVGAEPPQTLPADPGAWPWVEIVLSHASACGRQVDALVSAGVRGIVVAGTGNGTLHHALEVALLRAQEAGVAVRVSTRCPLGVVVGRPAHGLPLADGLSPVKARISLLLELMRSSPTP</sequence>
<dbReference type="GO" id="GO:0004067">
    <property type="term" value="F:asparaginase activity"/>
    <property type="evidence" value="ECO:0007669"/>
    <property type="project" value="UniProtKB-UniRule"/>
</dbReference>
<proteinExistence type="inferred from homology"/>
<dbReference type="PROSITE" id="PS00144">
    <property type="entry name" value="ASN_GLN_ASE_1"/>
    <property type="match status" value="1"/>
</dbReference>
<dbReference type="AlphaFoldDB" id="A0A2S0N2Z2"/>
<dbReference type="PIRSF" id="PIRSF001220">
    <property type="entry name" value="L-ASNase_gatD"/>
    <property type="match status" value="1"/>
</dbReference>
<dbReference type="Gene3D" id="3.40.50.1170">
    <property type="entry name" value="L-asparaginase, N-terminal domain"/>
    <property type="match status" value="1"/>
</dbReference>
<feature type="active site" evidence="5">
    <location>
        <position position="16"/>
    </location>
</feature>
<feature type="domain" description="Asparaginase/glutaminase C-terminal" evidence="8">
    <location>
        <begin position="224"/>
        <end position="315"/>
    </location>
</feature>
<dbReference type="KEGG" id="simp:C6571_15550"/>
<dbReference type="Pfam" id="PF00710">
    <property type="entry name" value="Asparaginase"/>
    <property type="match status" value="1"/>
</dbReference>
<dbReference type="Proteomes" id="UP000239326">
    <property type="component" value="Chromosome"/>
</dbReference>
<feature type="domain" description="L-asparaginase N-terminal" evidence="7">
    <location>
        <begin position="7"/>
        <end position="197"/>
    </location>
</feature>
<feature type="binding site" evidence="4">
    <location>
        <position position="65"/>
    </location>
    <ligand>
        <name>substrate</name>
    </ligand>
</feature>
<dbReference type="InterPro" id="IPR036152">
    <property type="entry name" value="Asp/glu_Ase-like_sf"/>
</dbReference>
<dbReference type="InterPro" id="IPR040919">
    <property type="entry name" value="Asparaginase_C"/>
</dbReference>
<dbReference type="InterPro" id="IPR037152">
    <property type="entry name" value="L-asparaginase_N_sf"/>
</dbReference>
<evidence type="ECO:0000256" key="5">
    <source>
        <dbReference type="PROSITE-ProRule" id="PRU10099"/>
    </source>
</evidence>
<evidence type="ECO:0000313" key="9">
    <source>
        <dbReference type="EMBL" id="AVO42519.1"/>
    </source>
</evidence>
<organism evidence="9 10">
    <name type="scientific">Simplicispira suum</name>
    <dbReference type="NCBI Taxonomy" id="2109915"/>
    <lineage>
        <taxon>Bacteria</taxon>
        <taxon>Pseudomonadati</taxon>
        <taxon>Pseudomonadota</taxon>
        <taxon>Betaproteobacteria</taxon>
        <taxon>Burkholderiales</taxon>
        <taxon>Comamonadaceae</taxon>
        <taxon>Simplicispira</taxon>
    </lineage>
</organism>
<dbReference type="GO" id="GO:0006528">
    <property type="term" value="P:asparagine metabolic process"/>
    <property type="evidence" value="ECO:0007669"/>
    <property type="project" value="InterPro"/>
</dbReference>
<protein>
    <submittedName>
        <fullName evidence="9">Asparaginase</fullName>
    </submittedName>
</protein>
<evidence type="ECO:0000313" key="10">
    <source>
        <dbReference type="Proteomes" id="UP000239326"/>
    </source>
</evidence>
<dbReference type="InterPro" id="IPR004550">
    <property type="entry name" value="AsnASE_II"/>
</dbReference>
<dbReference type="InterPro" id="IPR027473">
    <property type="entry name" value="L-asparaginase_C"/>
</dbReference>
<dbReference type="SFLD" id="SFLDS00057">
    <property type="entry name" value="Glutaminase/Asparaginase"/>
    <property type="match status" value="1"/>
</dbReference>
<accession>A0A2S0N2Z2</accession>
<dbReference type="RefSeq" id="WP_106447495.1">
    <property type="nucleotide sequence ID" value="NZ_CP027669.1"/>
</dbReference>
<evidence type="ECO:0000256" key="4">
    <source>
        <dbReference type="PIRSR" id="PIRSR001220-2"/>
    </source>
</evidence>
<evidence type="ECO:0000256" key="2">
    <source>
        <dbReference type="ARBA" id="ARBA00022801"/>
    </source>
</evidence>
<evidence type="ECO:0000256" key="6">
    <source>
        <dbReference type="PROSITE-ProRule" id="PRU10100"/>
    </source>
</evidence>
<dbReference type="PROSITE" id="PS51732">
    <property type="entry name" value="ASN_GLN_ASE_3"/>
    <property type="match status" value="1"/>
</dbReference>
<dbReference type="EMBL" id="CP027669">
    <property type="protein sequence ID" value="AVO42519.1"/>
    <property type="molecule type" value="Genomic_DNA"/>
</dbReference>
<dbReference type="InterPro" id="IPR027474">
    <property type="entry name" value="L-asparaginase_N"/>
</dbReference>
<evidence type="ECO:0000256" key="1">
    <source>
        <dbReference type="ARBA" id="ARBA00010518"/>
    </source>
</evidence>
<feature type="active site" description="O-isoaspartyl threonine intermediate" evidence="3">
    <location>
        <position position="16"/>
    </location>
</feature>
<dbReference type="Pfam" id="PF17763">
    <property type="entry name" value="Asparaginase_C"/>
    <property type="match status" value="1"/>
</dbReference>
<evidence type="ECO:0000259" key="8">
    <source>
        <dbReference type="Pfam" id="PF17763"/>
    </source>
</evidence>
<dbReference type="InterPro" id="IPR027475">
    <property type="entry name" value="Asparaginase/glutaminase_AS2"/>
</dbReference>
<dbReference type="OrthoDB" id="9788068at2"/>
<evidence type="ECO:0000256" key="3">
    <source>
        <dbReference type="PIRSR" id="PIRSR001220-1"/>
    </source>
</evidence>
<keyword evidence="10" id="KW-1185">Reference proteome</keyword>
<dbReference type="PIRSF" id="PIRSF500176">
    <property type="entry name" value="L_ASNase"/>
    <property type="match status" value="1"/>
</dbReference>
<dbReference type="SMART" id="SM00870">
    <property type="entry name" value="Asparaginase"/>
    <property type="match status" value="1"/>
</dbReference>
<keyword evidence="2" id="KW-0378">Hydrolase</keyword>
<name>A0A2S0N2Z2_9BURK</name>
<dbReference type="PRINTS" id="PR00139">
    <property type="entry name" value="ASNGLNASE"/>
</dbReference>
<dbReference type="Gene3D" id="3.40.50.40">
    <property type="match status" value="1"/>
</dbReference>
<dbReference type="PANTHER" id="PTHR11707">
    <property type="entry name" value="L-ASPARAGINASE"/>
    <property type="match status" value="1"/>
</dbReference>
<comment type="similarity">
    <text evidence="1">Belongs to the asparaginase 1 family.</text>
</comment>
<dbReference type="InterPro" id="IPR006034">
    <property type="entry name" value="Asparaginase/glutaminase-like"/>
</dbReference>
<dbReference type="PANTHER" id="PTHR11707:SF28">
    <property type="entry name" value="60 KDA LYSOPHOSPHOLIPASE"/>
    <property type="match status" value="1"/>
</dbReference>
<dbReference type="PROSITE" id="PS00917">
    <property type="entry name" value="ASN_GLN_ASE_2"/>
    <property type="match status" value="1"/>
</dbReference>
<dbReference type="FunFam" id="3.40.50.1170:FF:000001">
    <property type="entry name" value="L-asparaginase 2"/>
    <property type="match status" value="1"/>
</dbReference>